<gene>
    <name evidence="2" type="ORF">FEN17_12975</name>
</gene>
<proteinExistence type="predicted"/>
<dbReference type="NCBIfam" id="TIGR01550">
    <property type="entry name" value="DOC_P1"/>
    <property type="match status" value="1"/>
</dbReference>
<name>A0A5R9KWC7_9BACT</name>
<reference evidence="2 3" key="1">
    <citation type="submission" date="2019-05" db="EMBL/GenBank/DDBJ databases">
        <authorList>
            <person name="Qu J.-H."/>
        </authorList>
    </citation>
    <scope>NUCLEOTIDE SEQUENCE [LARGE SCALE GENOMIC DNA]</scope>
    <source>
        <strain evidence="2 3">T17</strain>
    </source>
</reference>
<dbReference type="PANTHER" id="PTHR35810">
    <property type="entry name" value="CYTOPLASMIC PROTEIN-RELATED"/>
    <property type="match status" value="1"/>
</dbReference>
<organism evidence="2 3">
    <name type="scientific">Dyadobacter luticola</name>
    <dbReference type="NCBI Taxonomy" id="1979387"/>
    <lineage>
        <taxon>Bacteria</taxon>
        <taxon>Pseudomonadati</taxon>
        <taxon>Bacteroidota</taxon>
        <taxon>Cytophagia</taxon>
        <taxon>Cytophagales</taxon>
        <taxon>Spirosomataceae</taxon>
        <taxon>Dyadobacter</taxon>
    </lineage>
</organism>
<accession>A0A5R9KWC7</accession>
<comment type="caution">
    <text evidence="2">The sequence shown here is derived from an EMBL/GenBank/DDBJ whole genome shotgun (WGS) entry which is preliminary data.</text>
</comment>
<dbReference type="InterPro" id="IPR003812">
    <property type="entry name" value="Fido"/>
</dbReference>
<dbReference type="EMBL" id="VCEJ01000004">
    <property type="protein sequence ID" value="TLV00399.1"/>
    <property type="molecule type" value="Genomic_DNA"/>
</dbReference>
<dbReference type="OrthoDB" id="9802752at2"/>
<feature type="domain" description="Fido" evidence="1">
    <location>
        <begin position="173"/>
        <end position="316"/>
    </location>
</feature>
<dbReference type="GO" id="GO:0016301">
    <property type="term" value="F:kinase activity"/>
    <property type="evidence" value="ECO:0007669"/>
    <property type="project" value="InterPro"/>
</dbReference>
<dbReference type="SUPFAM" id="SSF140931">
    <property type="entry name" value="Fic-like"/>
    <property type="match status" value="1"/>
</dbReference>
<protein>
    <submittedName>
        <fullName evidence="2">Type II toxin-antitoxin system death-on-curing family toxin</fullName>
    </submittedName>
</protein>
<dbReference type="PANTHER" id="PTHR35810:SF1">
    <property type="entry name" value="CYTOPLASMIC PROTEIN"/>
    <property type="match status" value="1"/>
</dbReference>
<dbReference type="PROSITE" id="PS51459">
    <property type="entry name" value="FIDO"/>
    <property type="match status" value="1"/>
</dbReference>
<keyword evidence="3" id="KW-1185">Reference proteome</keyword>
<dbReference type="Gene3D" id="1.20.120.1870">
    <property type="entry name" value="Fic/DOC protein, Fido domain"/>
    <property type="match status" value="1"/>
</dbReference>
<dbReference type="Pfam" id="PF02661">
    <property type="entry name" value="Fic"/>
    <property type="match status" value="1"/>
</dbReference>
<evidence type="ECO:0000259" key="1">
    <source>
        <dbReference type="PROSITE" id="PS51459"/>
    </source>
</evidence>
<dbReference type="InterPro" id="IPR053737">
    <property type="entry name" value="Type_II_TA_Toxin"/>
</dbReference>
<dbReference type="InterPro" id="IPR011204">
    <property type="entry name" value="Virulence_RhuM-like"/>
</dbReference>
<dbReference type="InterPro" id="IPR006440">
    <property type="entry name" value="Doc"/>
</dbReference>
<evidence type="ECO:0000313" key="2">
    <source>
        <dbReference type="EMBL" id="TLV00399.1"/>
    </source>
</evidence>
<sequence>MEKQIEIYESADGGVQMEVSVKDGTTWLSQKQIATLFGTEVPAISKHIRNIFNSNELVREATVSKMEIVAVEGKRHVSRELETYNLDMILSIGYRVNSGKATQFRIWATQRLKEYLVQGYSINEQRLAQKNQQVQTLKDGIRILSRAIESKVDEADMSWLAHFAKGLELLDDYDHEALDQNGISQRAAVYPDLSSYQNIIETMRQDFDSFIFGKEKDDSFRSSVAQISKGFGEIDFYPSIEEKAATLLYLIIKNHSFVDGNKRIAAACFLLFLEVNGLLKSGENAIISNEALASLTLFAAASKPEEMETVKKLIISVLNRNQ</sequence>
<dbReference type="Proteomes" id="UP000306402">
    <property type="component" value="Unassembled WGS sequence"/>
</dbReference>
<dbReference type="Pfam" id="PF13310">
    <property type="entry name" value="Virulence_RhuM"/>
    <property type="match status" value="1"/>
</dbReference>
<dbReference type="InterPro" id="IPR036597">
    <property type="entry name" value="Fido-like_dom_sf"/>
</dbReference>
<dbReference type="AlphaFoldDB" id="A0A5R9KWC7"/>
<evidence type="ECO:0000313" key="3">
    <source>
        <dbReference type="Proteomes" id="UP000306402"/>
    </source>
</evidence>
<dbReference type="RefSeq" id="WP_138365779.1">
    <property type="nucleotide sequence ID" value="NZ_VCEJ01000004.1"/>
</dbReference>